<protein>
    <recommendedName>
        <fullName evidence="3">DUF1440 domain-containing protein</fullName>
    </recommendedName>
</protein>
<accession>A0A6L3W4W6</accession>
<reference evidence="1 2" key="1">
    <citation type="submission" date="2019-09" db="EMBL/GenBank/DDBJ databases">
        <title>Actinomadura physcomitrii sp. nov., a novel actinomycete isolated from moss [Physcomitrium sphaericum (Ludw) Fuernr].</title>
        <authorList>
            <person name="Liu C."/>
            <person name="Zhuang X."/>
        </authorList>
    </citation>
    <scope>NUCLEOTIDE SEQUENCE [LARGE SCALE GENOMIC DNA]</scope>
    <source>
        <strain evidence="1 2">CYP1-1B</strain>
    </source>
</reference>
<evidence type="ECO:0000313" key="1">
    <source>
        <dbReference type="EMBL" id="KAB2388020.1"/>
    </source>
</evidence>
<gene>
    <name evidence="1" type="ORF">F9B16_05485</name>
</gene>
<proteinExistence type="predicted"/>
<evidence type="ECO:0008006" key="3">
    <source>
        <dbReference type="Google" id="ProtNLM"/>
    </source>
</evidence>
<dbReference type="RefSeq" id="WP_151538731.1">
    <property type="nucleotide sequence ID" value="NZ_WBMR01000009.1"/>
</dbReference>
<organism evidence="1 2">
    <name type="scientific">Actinomadura montaniterrae</name>
    <dbReference type="NCBI Taxonomy" id="1803903"/>
    <lineage>
        <taxon>Bacteria</taxon>
        <taxon>Bacillati</taxon>
        <taxon>Actinomycetota</taxon>
        <taxon>Actinomycetes</taxon>
        <taxon>Streptosporangiales</taxon>
        <taxon>Thermomonosporaceae</taxon>
        <taxon>Actinomadura</taxon>
    </lineage>
</organism>
<dbReference type="AlphaFoldDB" id="A0A6L3W4W6"/>
<name>A0A6L3W4W6_9ACTN</name>
<evidence type="ECO:0000313" key="2">
    <source>
        <dbReference type="Proteomes" id="UP000483004"/>
    </source>
</evidence>
<dbReference type="EMBL" id="WBMR01000009">
    <property type="protein sequence ID" value="KAB2388020.1"/>
    <property type="molecule type" value="Genomic_DNA"/>
</dbReference>
<sequence length="156" mass="15395">MAGLLRGALRGAAAGAAGTTALNGVTYLDMALRGRPGSDTPEETVRALSDKTGIPVPGEGEQHDNRISGLGPLTGLAAGVGTGVLLGIVSGAGWRPGRAVTAVLATAGAMVGSSGPMTALGVTDPRTWPVSSWISDLVPHAAYGAVTAAVLYGLDH</sequence>
<dbReference type="OrthoDB" id="4569917at2"/>
<comment type="caution">
    <text evidence="1">The sequence shown here is derived from an EMBL/GenBank/DDBJ whole genome shotgun (WGS) entry which is preliminary data.</text>
</comment>
<keyword evidence="2" id="KW-1185">Reference proteome</keyword>
<dbReference type="Proteomes" id="UP000483004">
    <property type="component" value="Unassembled WGS sequence"/>
</dbReference>